<comment type="caution">
    <text evidence="10">The sequence shown here is derived from an EMBL/GenBank/DDBJ whole genome shotgun (WGS) entry which is preliminary data.</text>
</comment>
<dbReference type="GO" id="GO:0005634">
    <property type="term" value="C:nucleus"/>
    <property type="evidence" value="ECO:0007669"/>
    <property type="project" value="UniProtKB-SubCell"/>
</dbReference>
<evidence type="ECO:0000259" key="8">
    <source>
        <dbReference type="Pfam" id="PF13359"/>
    </source>
</evidence>
<evidence type="ECO:0008006" key="12">
    <source>
        <dbReference type="Google" id="ProtNLM"/>
    </source>
</evidence>
<comment type="subcellular location">
    <subcellularLocation>
        <location evidence="2">Nucleus</location>
    </subcellularLocation>
</comment>
<evidence type="ECO:0000256" key="2">
    <source>
        <dbReference type="ARBA" id="ARBA00004123"/>
    </source>
</evidence>
<dbReference type="Pfam" id="PF13359">
    <property type="entry name" value="DDE_Tnp_4"/>
    <property type="match status" value="1"/>
</dbReference>
<dbReference type="EMBL" id="JBBWWQ010000021">
    <property type="protein sequence ID" value="KAK8913793.1"/>
    <property type="molecule type" value="Genomic_DNA"/>
</dbReference>
<feature type="domain" description="DUF8040" evidence="9">
    <location>
        <begin position="52"/>
        <end position="138"/>
    </location>
</feature>
<keyword evidence="6" id="KW-0378">Hydrolase</keyword>
<dbReference type="GO" id="GO:0016787">
    <property type="term" value="F:hydrolase activity"/>
    <property type="evidence" value="ECO:0007669"/>
    <property type="project" value="UniProtKB-KW"/>
</dbReference>
<evidence type="ECO:0000256" key="4">
    <source>
        <dbReference type="ARBA" id="ARBA00022722"/>
    </source>
</evidence>
<dbReference type="InterPro" id="IPR045249">
    <property type="entry name" value="HARBI1-like"/>
</dbReference>
<proteinExistence type="inferred from homology"/>
<dbReference type="PANTHER" id="PTHR22930">
    <property type="match status" value="1"/>
</dbReference>
<sequence length="251" mass="28516">MDAIIALRREKKSLRRKRAIMIALSAAVVVLMKHSTLRRPSIEAQRDTLRSMVLNRLYNGCDINCYNQLRMNKRAFQSLCALLVDKGLVLGTDNVTVNESVGLFLHILANNHKFRDVGGTYLRSIDTISRHFNLVLRANLKLSAEMIRRPETSQTNRWGYFHDCVGAIDGTHIEVTVPVGDQGKYRNRKQAITTNVLGVCDADMKFTYVLPGWEGSSSDSRVLRNALEREDRFEVPIGKCTYFKIVVFPIN</sequence>
<evidence type="ECO:0000256" key="1">
    <source>
        <dbReference type="ARBA" id="ARBA00001968"/>
    </source>
</evidence>
<evidence type="ECO:0000313" key="10">
    <source>
        <dbReference type="EMBL" id="KAK8913793.1"/>
    </source>
</evidence>
<comment type="similarity">
    <text evidence="3">Belongs to the HARBI1 family.</text>
</comment>
<evidence type="ECO:0000256" key="6">
    <source>
        <dbReference type="ARBA" id="ARBA00022801"/>
    </source>
</evidence>
<keyword evidence="5" id="KW-0479">Metal-binding</keyword>
<reference evidence="10 11" key="1">
    <citation type="journal article" date="2022" name="Nat. Plants">
        <title>Genomes of leafy and leafless Platanthera orchids illuminate the evolution of mycoheterotrophy.</title>
        <authorList>
            <person name="Li M.H."/>
            <person name="Liu K.W."/>
            <person name="Li Z."/>
            <person name="Lu H.C."/>
            <person name="Ye Q.L."/>
            <person name="Zhang D."/>
            <person name="Wang J.Y."/>
            <person name="Li Y.F."/>
            <person name="Zhong Z.M."/>
            <person name="Liu X."/>
            <person name="Yu X."/>
            <person name="Liu D.K."/>
            <person name="Tu X.D."/>
            <person name="Liu B."/>
            <person name="Hao Y."/>
            <person name="Liao X.Y."/>
            <person name="Jiang Y.T."/>
            <person name="Sun W.H."/>
            <person name="Chen J."/>
            <person name="Chen Y.Q."/>
            <person name="Ai Y."/>
            <person name="Zhai J.W."/>
            <person name="Wu S.S."/>
            <person name="Zhou Z."/>
            <person name="Hsiao Y.Y."/>
            <person name="Wu W.L."/>
            <person name="Chen Y.Y."/>
            <person name="Lin Y.F."/>
            <person name="Hsu J.L."/>
            <person name="Li C.Y."/>
            <person name="Wang Z.W."/>
            <person name="Zhao X."/>
            <person name="Zhong W.Y."/>
            <person name="Ma X.K."/>
            <person name="Ma L."/>
            <person name="Huang J."/>
            <person name="Chen G.Z."/>
            <person name="Huang M.Z."/>
            <person name="Huang L."/>
            <person name="Peng D.H."/>
            <person name="Luo Y.B."/>
            <person name="Zou S.Q."/>
            <person name="Chen S.P."/>
            <person name="Lan S."/>
            <person name="Tsai W.C."/>
            <person name="Van de Peer Y."/>
            <person name="Liu Z.J."/>
        </authorList>
    </citation>
    <scope>NUCLEOTIDE SEQUENCE [LARGE SCALE GENOMIC DNA]</scope>
    <source>
        <strain evidence="10">Lor287</strain>
    </source>
</reference>
<evidence type="ECO:0000256" key="3">
    <source>
        <dbReference type="ARBA" id="ARBA00006958"/>
    </source>
</evidence>
<accession>A0AAP0ASN4</accession>
<gene>
    <name evidence="10" type="ORF">KSP39_PZI023768</name>
</gene>
<evidence type="ECO:0000259" key="9">
    <source>
        <dbReference type="Pfam" id="PF26138"/>
    </source>
</evidence>
<keyword evidence="4" id="KW-0540">Nuclease</keyword>
<dbReference type="Pfam" id="PF26138">
    <property type="entry name" value="DUF8040"/>
    <property type="match status" value="1"/>
</dbReference>
<feature type="domain" description="DDE Tnp4" evidence="8">
    <location>
        <begin position="168"/>
        <end position="225"/>
    </location>
</feature>
<name>A0AAP0ASN4_9ASPA</name>
<protein>
    <recommendedName>
        <fullName evidence="12">DDE Tnp4 domain-containing protein</fullName>
    </recommendedName>
</protein>
<dbReference type="GO" id="GO:0046872">
    <property type="term" value="F:metal ion binding"/>
    <property type="evidence" value="ECO:0007669"/>
    <property type="project" value="UniProtKB-KW"/>
</dbReference>
<keyword evidence="11" id="KW-1185">Reference proteome</keyword>
<evidence type="ECO:0000256" key="5">
    <source>
        <dbReference type="ARBA" id="ARBA00022723"/>
    </source>
</evidence>
<dbReference type="AlphaFoldDB" id="A0AAP0ASN4"/>
<evidence type="ECO:0000313" key="11">
    <source>
        <dbReference type="Proteomes" id="UP001418222"/>
    </source>
</evidence>
<evidence type="ECO:0000256" key="7">
    <source>
        <dbReference type="ARBA" id="ARBA00023242"/>
    </source>
</evidence>
<dbReference type="PANTHER" id="PTHR22930:SF281">
    <property type="entry name" value="NUCLEASE"/>
    <property type="match status" value="1"/>
</dbReference>
<dbReference type="InterPro" id="IPR027806">
    <property type="entry name" value="HARBI1_dom"/>
</dbReference>
<comment type="cofactor">
    <cofactor evidence="1">
        <name>a divalent metal cation</name>
        <dbReference type="ChEBI" id="CHEBI:60240"/>
    </cofactor>
</comment>
<dbReference type="InterPro" id="IPR058353">
    <property type="entry name" value="DUF8040"/>
</dbReference>
<dbReference type="GO" id="GO:0004518">
    <property type="term" value="F:nuclease activity"/>
    <property type="evidence" value="ECO:0007669"/>
    <property type="project" value="UniProtKB-KW"/>
</dbReference>
<dbReference type="Proteomes" id="UP001418222">
    <property type="component" value="Unassembled WGS sequence"/>
</dbReference>
<organism evidence="10 11">
    <name type="scientific">Platanthera zijinensis</name>
    <dbReference type="NCBI Taxonomy" id="2320716"/>
    <lineage>
        <taxon>Eukaryota</taxon>
        <taxon>Viridiplantae</taxon>
        <taxon>Streptophyta</taxon>
        <taxon>Embryophyta</taxon>
        <taxon>Tracheophyta</taxon>
        <taxon>Spermatophyta</taxon>
        <taxon>Magnoliopsida</taxon>
        <taxon>Liliopsida</taxon>
        <taxon>Asparagales</taxon>
        <taxon>Orchidaceae</taxon>
        <taxon>Orchidoideae</taxon>
        <taxon>Orchideae</taxon>
        <taxon>Orchidinae</taxon>
        <taxon>Platanthera</taxon>
    </lineage>
</organism>
<keyword evidence="7" id="KW-0539">Nucleus</keyword>